<dbReference type="EMBL" id="BOMV01000057">
    <property type="protein sequence ID" value="GIE97484.1"/>
    <property type="molecule type" value="Genomic_DNA"/>
</dbReference>
<comment type="caution">
    <text evidence="1">The sequence shown here is derived from an EMBL/GenBank/DDBJ whole genome shotgun (WGS) entry which is preliminary data.</text>
</comment>
<keyword evidence="2" id="KW-1185">Reference proteome</keyword>
<organism evidence="1 2">
    <name type="scientific">Paractinoplanes rishiriensis</name>
    <dbReference type="NCBI Taxonomy" id="1050105"/>
    <lineage>
        <taxon>Bacteria</taxon>
        <taxon>Bacillati</taxon>
        <taxon>Actinomycetota</taxon>
        <taxon>Actinomycetes</taxon>
        <taxon>Micromonosporales</taxon>
        <taxon>Micromonosporaceae</taxon>
        <taxon>Paractinoplanes</taxon>
    </lineage>
</organism>
<dbReference type="AlphaFoldDB" id="A0A919K143"/>
<name>A0A919K143_9ACTN</name>
<gene>
    <name evidence="1" type="ORF">Ari01nite_49490</name>
</gene>
<reference evidence="1" key="1">
    <citation type="submission" date="2021-01" db="EMBL/GenBank/DDBJ databases">
        <title>Whole genome shotgun sequence of Actinoplanes rishiriensis NBRC 108556.</title>
        <authorList>
            <person name="Komaki H."/>
            <person name="Tamura T."/>
        </authorList>
    </citation>
    <scope>NUCLEOTIDE SEQUENCE</scope>
    <source>
        <strain evidence="1">NBRC 108556</strain>
    </source>
</reference>
<dbReference type="RefSeq" id="WP_203784480.1">
    <property type="nucleotide sequence ID" value="NZ_BOMV01000057.1"/>
</dbReference>
<accession>A0A919K143</accession>
<sequence length="89" mass="9380">MPRDGDPAVAFDSMRAAGLDVAAPTGHATLLSIGGLSTAEWNRTGRLADAANEPGDVNVWFTGGFTDLAGSSSMGKLYDWVAARRRWPT</sequence>
<dbReference type="Proteomes" id="UP000636960">
    <property type="component" value="Unassembled WGS sequence"/>
</dbReference>
<protein>
    <submittedName>
        <fullName evidence="1">Uncharacterized protein</fullName>
    </submittedName>
</protein>
<evidence type="ECO:0000313" key="2">
    <source>
        <dbReference type="Proteomes" id="UP000636960"/>
    </source>
</evidence>
<evidence type="ECO:0000313" key="1">
    <source>
        <dbReference type="EMBL" id="GIE97484.1"/>
    </source>
</evidence>
<proteinExistence type="predicted"/>